<dbReference type="EMBL" id="JAUKUA010000010">
    <property type="protein sequence ID" value="KAK0701226.1"/>
    <property type="molecule type" value="Genomic_DNA"/>
</dbReference>
<evidence type="ECO:0000256" key="2">
    <source>
        <dbReference type="SAM" id="Phobius"/>
    </source>
</evidence>
<dbReference type="Proteomes" id="UP001172102">
    <property type="component" value="Unassembled WGS sequence"/>
</dbReference>
<comment type="caution">
    <text evidence="3">The sequence shown here is derived from an EMBL/GenBank/DDBJ whole genome shotgun (WGS) entry which is preliminary data.</text>
</comment>
<feature type="region of interest" description="Disordered" evidence="1">
    <location>
        <begin position="490"/>
        <end position="523"/>
    </location>
</feature>
<keyword evidence="2" id="KW-1133">Transmembrane helix</keyword>
<name>A0AA40DH59_9PEZI</name>
<reference evidence="3" key="1">
    <citation type="submission" date="2023-06" db="EMBL/GenBank/DDBJ databases">
        <title>Genome-scale phylogeny and comparative genomics of the fungal order Sordariales.</title>
        <authorList>
            <consortium name="Lawrence Berkeley National Laboratory"/>
            <person name="Hensen N."/>
            <person name="Bonometti L."/>
            <person name="Westerberg I."/>
            <person name="Brannstrom I.O."/>
            <person name="Guillou S."/>
            <person name="Cros-Aarteil S."/>
            <person name="Calhoun S."/>
            <person name="Haridas S."/>
            <person name="Kuo A."/>
            <person name="Mondo S."/>
            <person name="Pangilinan J."/>
            <person name="Riley R."/>
            <person name="Labutti K."/>
            <person name="Andreopoulos B."/>
            <person name="Lipzen A."/>
            <person name="Chen C."/>
            <person name="Yanf M."/>
            <person name="Daum C."/>
            <person name="Ng V."/>
            <person name="Clum A."/>
            <person name="Steindorff A."/>
            <person name="Ohm R."/>
            <person name="Martin F."/>
            <person name="Silar P."/>
            <person name="Natvig D."/>
            <person name="Lalanne C."/>
            <person name="Gautier V."/>
            <person name="Ament-Velasquez S.L."/>
            <person name="Kruys A."/>
            <person name="Hutchinson M.I."/>
            <person name="Powell A.J."/>
            <person name="Barry K."/>
            <person name="Miller A.N."/>
            <person name="Grigoriev I.V."/>
            <person name="Debuchy R."/>
            <person name="Gladieux P."/>
            <person name="Thoren M.H."/>
            <person name="Johannesson H."/>
        </authorList>
    </citation>
    <scope>NUCLEOTIDE SEQUENCE</scope>
    <source>
        <strain evidence="3">SMH4607-1</strain>
    </source>
</reference>
<feature type="region of interest" description="Disordered" evidence="1">
    <location>
        <begin position="747"/>
        <end position="766"/>
    </location>
</feature>
<sequence length="783" mass="85756">MSFATCSDGQLTQPLISSEIQVNQQQNPSAASITSSAAGKHGFHHHLNPTRPIRWIRRIWASFFTEDREVPKVVIRQGFFHWPLFKHLWIHLIPCLATAAVLGLNLWQFDHARLRGYYIGETIPGDFEDETKLDWLQFAAKLHEISIVASLGTVVWDMVRYFLVYKPLGVPLGLVGAGSAFMELKFLFSKELHGIWRMDYGMGTKISVFLAITLFCLMANLVGPSSAILLIPRNYTWPVAEYQFSINGTADSDLWPRVLTAAHIGGANCRGGAAAIASPGCVAGAYPPIAHYFRSFTAYPFGGSFEFSATDSRTSRMLHGNTRNKMTHYSETWTMAPHAASVLVHEELRLIWSNRLNDVPLNYRNAFLRTVRADTTGPAVRTACSPARNLSASVFTQAGADMFPLYFPVLQEDRFWVPYFQTNGFGGGPIGRVHLNASLLDLPPRLIDGRNLVVKTTWVSLPNGFGAASTGLLILMSAADQTGPHGVRFELGMGPTGRGPPTGTRPRRRGSGGARPPPTTPAACGPGWLRALTPAIPGRAGNATTLDALFEDTVPNEWAVAEHPSIRQCLELYHSPYRVELVVLTEHIVATLVADGLARLGLGLQAMIWDLERPIDNVGRTRAPYQDLFSLGGVALPPPYNSPDGTQLVMTTEVAGYGLRLEGLSGVFAAVVLGLHLLFVIIHLVFVFWVFRGQTMGAWESLTEFLLLALASSSAKEFDEDTREMLSCGGVGAERATTFARLVRIESSSDGGSPGQEVRLRLGKGGDRLERLEPGRVYGKPHQ</sequence>
<gene>
    <name evidence="3" type="ORF">B0H67DRAFT_650453</name>
</gene>
<dbReference type="AlphaFoldDB" id="A0AA40DH59"/>
<evidence type="ECO:0000256" key="1">
    <source>
        <dbReference type="SAM" id="MobiDB-lite"/>
    </source>
</evidence>
<feature type="transmembrane region" description="Helical" evidence="2">
    <location>
        <begin position="208"/>
        <end position="231"/>
    </location>
</feature>
<feature type="transmembrane region" description="Helical" evidence="2">
    <location>
        <begin position="88"/>
        <end position="107"/>
    </location>
</feature>
<keyword evidence="2" id="KW-0472">Membrane</keyword>
<feature type="transmembrane region" description="Helical" evidence="2">
    <location>
        <begin position="667"/>
        <end position="691"/>
    </location>
</feature>
<protein>
    <submittedName>
        <fullName evidence="3">Uncharacterized protein</fullName>
    </submittedName>
</protein>
<keyword evidence="2" id="KW-0812">Transmembrane</keyword>
<organism evidence="3 4">
    <name type="scientific">Lasiosphaeris hirsuta</name>
    <dbReference type="NCBI Taxonomy" id="260670"/>
    <lineage>
        <taxon>Eukaryota</taxon>
        <taxon>Fungi</taxon>
        <taxon>Dikarya</taxon>
        <taxon>Ascomycota</taxon>
        <taxon>Pezizomycotina</taxon>
        <taxon>Sordariomycetes</taxon>
        <taxon>Sordariomycetidae</taxon>
        <taxon>Sordariales</taxon>
        <taxon>Lasiosphaeriaceae</taxon>
        <taxon>Lasiosphaeris</taxon>
    </lineage>
</organism>
<keyword evidence="4" id="KW-1185">Reference proteome</keyword>
<accession>A0AA40DH59</accession>
<proteinExistence type="predicted"/>
<evidence type="ECO:0000313" key="3">
    <source>
        <dbReference type="EMBL" id="KAK0701226.1"/>
    </source>
</evidence>
<evidence type="ECO:0000313" key="4">
    <source>
        <dbReference type="Proteomes" id="UP001172102"/>
    </source>
</evidence>